<dbReference type="Pfam" id="PF16132">
    <property type="entry name" value="DUF4843"/>
    <property type="match status" value="1"/>
</dbReference>
<feature type="signal peptide" evidence="1">
    <location>
        <begin position="1"/>
        <end position="18"/>
    </location>
</feature>
<evidence type="ECO:0000256" key="1">
    <source>
        <dbReference type="SAM" id="SignalP"/>
    </source>
</evidence>
<dbReference type="PROSITE" id="PS51257">
    <property type="entry name" value="PROKAR_LIPOPROTEIN"/>
    <property type="match status" value="1"/>
</dbReference>
<name>A0A979GPR5_CHIPD</name>
<dbReference type="KEGG" id="cpi:Cpin_3290"/>
<evidence type="ECO:0000313" key="2">
    <source>
        <dbReference type="EMBL" id="ACU60757.1"/>
    </source>
</evidence>
<feature type="chain" id="PRO_5037570869" description="DUF4843 domain-containing protein" evidence="1">
    <location>
        <begin position="19"/>
        <end position="250"/>
    </location>
</feature>
<accession>A0A979GPR5</accession>
<organism evidence="2 3">
    <name type="scientific">Chitinophaga pinensis (strain ATCC 43595 / DSM 2588 / LMG 13176 / NBRC 15968 / NCIMB 11800 / UQM 2034)</name>
    <dbReference type="NCBI Taxonomy" id="485918"/>
    <lineage>
        <taxon>Bacteria</taxon>
        <taxon>Pseudomonadati</taxon>
        <taxon>Bacteroidota</taxon>
        <taxon>Chitinophagia</taxon>
        <taxon>Chitinophagales</taxon>
        <taxon>Chitinophagaceae</taxon>
        <taxon>Chitinophaga</taxon>
    </lineage>
</organism>
<dbReference type="Proteomes" id="UP000002215">
    <property type="component" value="Chromosome"/>
</dbReference>
<evidence type="ECO:0008006" key="4">
    <source>
        <dbReference type="Google" id="ProtNLM"/>
    </source>
</evidence>
<sequence length="250" mass="28545">MKAFYIAAVLLLAMTACKKETIDFYSGTSTLYFDNSINYGNTRNTQRIDTLLFTFSLADANLKDSILQVRVDLLGRQTNQDRNFIVKVTDSLSSAVAGVHYEPLAESFVMPANKSWMYIPVHIHRTKEMSERQFLLHFRLMPNQDFDTTLTQPQTKDSLVSTGSITLYIGDLIPKPTRWLDIYLGEFSRKKILLICEQLDMTINDFTTISVAEAVYMGKAMQRYLNQQRAAGNIIYEEDGREMIMGEASQ</sequence>
<dbReference type="InterPro" id="IPR032299">
    <property type="entry name" value="DUF4843"/>
</dbReference>
<reference evidence="3" key="1">
    <citation type="submission" date="2009-08" db="EMBL/GenBank/DDBJ databases">
        <title>The complete genome of Chitinophaga pinensis DSM 2588.</title>
        <authorList>
            <consortium name="US DOE Joint Genome Institute (JGI-PGF)"/>
            <person name="Lucas S."/>
            <person name="Copeland A."/>
            <person name="Lapidus A."/>
            <person name="Glavina del Rio T."/>
            <person name="Dalin E."/>
            <person name="Tice H."/>
            <person name="Bruce D."/>
            <person name="Goodwin L."/>
            <person name="Pitluck S."/>
            <person name="Kyrpides N."/>
            <person name="Mavromatis K."/>
            <person name="Ivanova N."/>
            <person name="Mikhailova N."/>
            <person name="Sims D."/>
            <person name="Meinche L."/>
            <person name="Brettin T."/>
            <person name="Detter J.C."/>
            <person name="Han C."/>
            <person name="Larimer F."/>
            <person name="Land M."/>
            <person name="Hauser L."/>
            <person name="Markowitz V."/>
            <person name="Cheng J.-F."/>
            <person name="Hugenholtz P."/>
            <person name="Woyke T."/>
            <person name="Wu D."/>
            <person name="Spring S."/>
            <person name="Klenk H.-P."/>
            <person name="Eisen J.A."/>
        </authorList>
    </citation>
    <scope>NUCLEOTIDE SEQUENCE [LARGE SCALE GENOMIC DNA]</scope>
    <source>
        <strain evidence="3">ATCC 43595 / DSM 2588 / LMG 13176 / NBRC 15968 / NCIMB 11800 / UQM 2034</strain>
    </source>
</reference>
<protein>
    <recommendedName>
        <fullName evidence="4">DUF4843 domain-containing protein</fullName>
    </recommendedName>
</protein>
<dbReference type="EMBL" id="CP001699">
    <property type="protein sequence ID" value="ACU60757.1"/>
    <property type="molecule type" value="Genomic_DNA"/>
</dbReference>
<evidence type="ECO:0000313" key="3">
    <source>
        <dbReference type="Proteomes" id="UP000002215"/>
    </source>
</evidence>
<proteinExistence type="predicted"/>
<dbReference type="AlphaFoldDB" id="A0A979GPR5"/>
<dbReference type="RefSeq" id="WP_012790933.1">
    <property type="nucleotide sequence ID" value="NC_013132.1"/>
</dbReference>
<reference evidence="2 3" key="2">
    <citation type="journal article" date="2010" name="Stand. Genomic Sci.">
        <title>Complete genome sequence of Chitinophaga pinensis type strain (UQM 2034).</title>
        <authorList>
            <person name="Glavina Del Rio T."/>
            <person name="Abt B."/>
            <person name="Spring S."/>
            <person name="Lapidus A."/>
            <person name="Nolan M."/>
            <person name="Tice H."/>
            <person name="Copeland A."/>
            <person name="Cheng J.F."/>
            <person name="Chen F."/>
            <person name="Bruce D."/>
            <person name="Goodwin L."/>
            <person name="Pitluck S."/>
            <person name="Ivanova N."/>
            <person name="Mavromatis K."/>
            <person name="Mikhailova N."/>
            <person name="Pati A."/>
            <person name="Chen A."/>
            <person name="Palaniappan K."/>
            <person name="Land M."/>
            <person name="Hauser L."/>
            <person name="Chang Y.J."/>
            <person name="Jeffries C.D."/>
            <person name="Chain P."/>
            <person name="Saunders E."/>
            <person name="Detter J.C."/>
            <person name="Brettin T."/>
            <person name="Rohde M."/>
            <person name="Goker M."/>
            <person name="Bristow J."/>
            <person name="Eisen J.A."/>
            <person name="Markowitz V."/>
            <person name="Hugenholtz P."/>
            <person name="Kyrpides N.C."/>
            <person name="Klenk H.P."/>
            <person name="Lucas S."/>
        </authorList>
    </citation>
    <scope>NUCLEOTIDE SEQUENCE [LARGE SCALE GENOMIC DNA]</scope>
    <source>
        <strain evidence="3">ATCC 43595 / DSM 2588 / LMG 13176 / NBRC 15968 / NCIMB 11800 / UQM 2034</strain>
    </source>
</reference>
<gene>
    <name evidence="2" type="ordered locus">Cpin_3290</name>
</gene>
<keyword evidence="1" id="KW-0732">Signal</keyword>
<dbReference type="OrthoDB" id="1096291at2"/>